<organism evidence="1 2">
    <name type="scientific">Pseudomonas piscis</name>
    <dbReference type="NCBI Taxonomy" id="2614538"/>
    <lineage>
        <taxon>Bacteria</taxon>
        <taxon>Pseudomonadati</taxon>
        <taxon>Pseudomonadota</taxon>
        <taxon>Gammaproteobacteria</taxon>
        <taxon>Pseudomonadales</taxon>
        <taxon>Pseudomonadaceae</taxon>
        <taxon>Pseudomonas</taxon>
    </lineage>
</organism>
<reference evidence="1 2" key="1">
    <citation type="submission" date="2019-10" db="EMBL/GenBank/DDBJ databases">
        <title>Pseudomonas dajingensis sp. nov., isolated from the profound head ulcers of farmed Murray cod (Maccullochella peelii peelii).</title>
        <authorList>
            <person name="Liu Y."/>
        </authorList>
    </citation>
    <scope>NUCLEOTIDE SEQUENCE [LARGE SCALE GENOMIC DNA]</scope>
    <source>
        <strain evidence="1 2">MC042</strain>
    </source>
</reference>
<evidence type="ECO:0000313" key="2">
    <source>
        <dbReference type="Proteomes" id="UP000486534"/>
    </source>
</evidence>
<comment type="caution">
    <text evidence="1">The sequence shown here is derived from an EMBL/GenBank/DDBJ whole genome shotgun (WGS) entry which is preliminary data.</text>
</comment>
<dbReference type="EMBL" id="WHUV01000003">
    <property type="protein sequence ID" value="MQA55621.1"/>
    <property type="molecule type" value="Genomic_DNA"/>
</dbReference>
<proteinExistence type="predicted"/>
<dbReference type="Proteomes" id="UP000486534">
    <property type="component" value="Unassembled WGS sequence"/>
</dbReference>
<evidence type="ECO:0000313" key="1">
    <source>
        <dbReference type="EMBL" id="MQA55621.1"/>
    </source>
</evidence>
<gene>
    <name evidence="1" type="ORF">GDH07_20085</name>
</gene>
<name>A0A7X1U643_9PSED</name>
<protein>
    <submittedName>
        <fullName evidence="1">Uncharacterized protein</fullName>
    </submittedName>
</protein>
<sequence length="117" mass="13165">MHVNGQRRICHVIGRGFCRAPQAWPAGIVQIASMQKAIIAKCNSHIRQTKANQLFLKDLMAYTLLARSLLYPWIKHCGDDAHEQRPVSLECDSHCRAGGFSLSTAGQRHRWTLCHSS</sequence>
<dbReference type="AlphaFoldDB" id="A0A7X1U643"/>
<accession>A0A7X1U643</accession>